<protein>
    <recommendedName>
        <fullName evidence="1">Late embryogenesis abundant protein LEA-2 subgroup domain-containing protein</fullName>
    </recommendedName>
</protein>
<dbReference type="SUPFAM" id="SSF117070">
    <property type="entry name" value="LEA14-like"/>
    <property type="match status" value="1"/>
</dbReference>
<proteinExistence type="predicted"/>
<accession>A0A3B0ZY38</accession>
<reference evidence="2" key="1">
    <citation type="submission" date="2018-06" db="EMBL/GenBank/DDBJ databases">
        <authorList>
            <person name="Zhirakovskaya E."/>
        </authorList>
    </citation>
    <scope>NUCLEOTIDE SEQUENCE</scope>
</reference>
<dbReference type="Gene3D" id="2.60.40.1820">
    <property type="match status" value="1"/>
</dbReference>
<dbReference type="AlphaFoldDB" id="A0A3B0ZY38"/>
<gene>
    <name evidence="2" type="ORF">MNBD_GAMMA22-2166</name>
</gene>
<sequence>MFNYKLAIACIFSVVLMSCSPAQVKKYTTVKKPEIKFQQYQIISVSEKKVKIDLLFKAYNPNDIAIDSFFVNYELFVNDKSFIKGLKAKLKLIPKGNSIIKLPIDISYRNLLSSVTSVAGLIAKGKRKLPMAADIEIFGQFKVVEFIKKDFRFQKKVDLAVPLPKYSMNDILKYIQRVR</sequence>
<feature type="domain" description="Late embryogenesis abundant protein LEA-2 subgroup" evidence="1">
    <location>
        <begin position="56"/>
        <end position="153"/>
    </location>
</feature>
<evidence type="ECO:0000259" key="1">
    <source>
        <dbReference type="Pfam" id="PF03168"/>
    </source>
</evidence>
<dbReference type="EMBL" id="UOFS01000014">
    <property type="protein sequence ID" value="VAW94160.1"/>
    <property type="molecule type" value="Genomic_DNA"/>
</dbReference>
<evidence type="ECO:0000313" key="2">
    <source>
        <dbReference type="EMBL" id="VAW94160.1"/>
    </source>
</evidence>
<dbReference type="Pfam" id="PF03168">
    <property type="entry name" value="LEA_2"/>
    <property type="match status" value="1"/>
</dbReference>
<organism evidence="2">
    <name type="scientific">hydrothermal vent metagenome</name>
    <dbReference type="NCBI Taxonomy" id="652676"/>
    <lineage>
        <taxon>unclassified sequences</taxon>
        <taxon>metagenomes</taxon>
        <taxon>ecological metagenomes</taxon>
    </lineage>
</organism>
<dbReference type="PROSITE" id="PS51257">
    <property type="entry name" value="PROKAR_LIPOPROTEIN"/>
    <property type="match status" value="1"/>
</dbReference>
<name>A0A3B0ZY38_9ZZZZ</name>
<dbReference type="InterPro" id="IPR004864">
    <property type="entry name" value="LEA_2"/>
</dbReference>